<name>A0AAU2V6W2_9ACTN</name>
<organism evidence="1">
    <name type="scientific">Streptomyces sp. NBC_00003</name>
    <dbReference type="NCBI Taxonomy" id="2903608"/>
    <lineage>
        <taxon>Bacteria</taxon>
        <taxon>Bacillati</taxon>
        <taxon>Actinomycetota</taxon>
        <taxon>Actinomycetes</taxon>
        <taxon>Kitasatosporales</taxon>
        <taxon>Streptomycetaceae</taxon>
        <taxon>Streptomyces</taxon>
    </lineage>
</organism>
<proteinExistence type="predicted"/>
<protein>
    <recommendedName>
        <fullName evidence="2">Minor tail protein</fullName>
    </recommendedName>
</protein>
<evidence type="ECO:0000313" key="1">
    <source>
        <dbReference type="EMBL" id="WTW63227.1"/>
    </source>
</evidence>
<accession>A0AAU2V6W2</accession>
<dbReference type="EMBL" id="CP108318">
    <property type="protein sequence ID" value="WTW63227.1"/>
    <property type="molecule type" value="Genomic_DNA"/>
</dbReference>
<dbReference type="AlphaFoldDB" id="A0AAU2V6W2"/>
<reference evidence="1" key="1">
    <citation type="submission" date="2022-10" db="EMBL/GenBank/DDBJ databases">
        <title>The complete genomes of actinobacterial strains from the NBC collection.</title>
        <authorList>
            <person name="Joergensen T.S."/>
            <person name="Alvarez Arevalo M."/>
            <person name="Sterndorff E.B."/>
            <person name="Faurdal D."/>
            <person name="Vuksanovic O."/>
            <person name="Mourched A.-S."/>
            <person name="Charusanti P."/>
            <person name="Shaw S."/>
            <person name="Blin K."/>
            <person name="Weber T."/>
        </authorList>
    </citation>
    <scope>NUCLEOTIDE SEQUENCE</scope>
    <source>
        <strain evidence="1">NBC_00003</strain>
    </source>
</reference>
<sequence>MAPGYRYLAQHALTGELIASDLPLTDVEFGPQLNGPGSLTAKLEPRFARSLPEVADEGNVCLYVERDGFLRWGGLLWQATPQNRTLSLEAAGWSSYLQHRHDIHGELDGRGPYVNADPCRVIRDIWAYAQSLPDGDLGVQVDAATSTAKVGTPAEPYRFNWWEDPVLGNAIDDLVKANDSPDYTCDTAWGPDDTIVRRLRLAYPRLGARRTDISFASGINIIDAPPVTRSADEYAQTVIATGAGEGRAKGRVIDSVRDGRLRLEHVLDLPDVKGTDILAQRARAERIRRQTRGSVDQIRIRPDHPAAPLGSWQVGDDVQVAVHNDWTSWSGWCRITGWTVRTGGSDGETVTVDLARADSFHYGPAAA</sequence>
<gene>
    <name evidence="1" type="ORF">OG549_22650</name>
</gene>
<evidence type="ECO:0008006" key="2">
    <source>
        <dbReference type="Google" id="ProtNLM"/>
    </source>
</evidence>